<gene>
    <name evidence="4" type="ORF">GCM10017559_16680</name>
</gene>
<name>A0ABN2KK45_9ACTN</name>
<dbReference type="InterPro" id="IPR029016">
    <property type="entry name" value="GAF-like_dom_sf"/>
</dbReference>
<dbReference type="InterPro" id="IPR003018">
    <property type="entry name" value="GAF"/>
</dbReference>
<proteinExistence type="predicted"/>
<keyword evidence="1" id="KW-0378">Hydrolase</keyword>
<evidence type="ECO:0000313" key="4">
    <source>
        <dbReference type="EMBL" id="GAA2996829.1"/>
    </source>
</evidence>
<dbReference type="InterPro" id="IPR052016">
    <property type="entry name" value="Bact_Sigma-Reg"/>
</dbReference>
<evidence type="ECO:0008006" key="6">
    <source>
        <dbReference type="Google" id="ProtNLM"/>
    </source>
</evidence>
<evidence type="ECO:0000259" key="2">
    <source>
        <dbReference type="SMART" id="SM00065"/>
    </source>
</evidence>
<dbReference type="RefSeq" id="WP_344890682.1">
    <property type="nucleotide sequence ID" value="NZ_BAAAWD010000006.1"/>
</dbReference>
<evidence type="ECO:0000259" key="3">
    <source>
        <dbReference type="SMART" id="SM00331"/>
    </source>
</evidence>
<evidence type="ECO:0000256" key="1">
    <source>
        <dbReference type="ARBA" id="ARBA00022801"/>
    </source>
</evidence>
<dbReference type="Proteomes" id="UP001499930">
    <property type="component" value="Unassembled WGS sequence"/>
</dbReference>
<comment type="caution">
    <text evidence="4">The sequence shown here is derived from an EMBL/GenBank/DDBJ whole genome shotgun (WGS) entry which is preliminary data.</text>
</comment>
<reference evidence="4 5" key="1">
    <citation type="journal article" date="2019" name="Int. J. Syst. Evol. Microbiol.">
        <title>The Global Catalogue of Microorganisms (GCM) 10K type strain sequencing project: providing services to taxonomists for standard genome sequencing and annotation.</title>
        <authorList>
            <consortium name="The Broad Institute Genomics Platform"/>
            <consortium name="The Broad Institute Genome Sequencing Center for Infectious Disease"/>
            <person name="Wu L."/>
            <person name="Ma J."/>
        </authorList>
    </citation>
    <scope>NUCLEOTIDE SEQUENCE [LARGE SCALE GENOMIC DNA]</scope>
    <source>
        <strain evidence="4 5">JCM 3106</strain>
    </source>
</reference>
<dbReference type="InterPro" id="IPR001932">
    <property type="entry name" value="PPM-type_phosphatase-like_dom"/>
</dbReference>
<dbReference type="EMBL" id="BAAAWD010000006">
    <property type="protein sequence ID" value="GAA2996829.1"/>
    <property type="molecule type" value="Genomic_DNA"/>
</dbReference>
<keyword evidence="5" id="KW-1185">Reference proteome</keyword>
<accession>A0ABN2KK45</accession>
<evidence type="ECO:0000313" key="5">
    <source>
        <dbReference type="Proteomes" id="UP001499930"/>
    </source>
</evidence>
<dbReference type="SUPFAM" id="SSF81606">
    <property type="entry name" value="PP2C-like"/>
    <property type="match status" value="1"/>
</dbReference>
<dbReference type="InterPro" id="IPR036457">
    <property type="entry name" value="PPM-type-like_dom_sf"/>
</dbReference>
<dbReference type="SUPFAM" id="SSF55781">
    <property type="entry name" value="GAF domain-like"/>
    <property type="match status" value="1"/>
</dbReference>
<organism evidence="4 5">
    <name type="scientific">Streptosporangium longisporum</name>
    <dbReference type="NCBI Taxonomy" id="46187"/>
    <lineage>
        <taxon>Bacteria</taxon>
        <taxon>Bacillati</taxon>
        <taxon>Actinomycetota</taxon>
        <taxon>Actinomycetes</taxon>
        <taxon>Streptosporangiales</taxon>
        <taxon>Streptosporangiaceae</taxon>
        <taxon>Streptosporangium</taxon>
    </lineage>
</organism>
<dbReference type="PANTHER" id="PTHR43156">
    <property type="entry name" value="STAGE II SPORULATION PROTEIN E-RELATED"/>
    <property type="match status" value="1"/>
</dbReference>
<dbReference type="Gene3D" id="3.30.450.40">
    <property type="match status" value="1"/>
</dbReference>
<sequence length="430" mass="46075">MGFEIPQAVLDPKRLSAVQATGLLDTEPEPSFDDLALLAARVTGTRRAFVTLVDDRRVFWKSAIGMGELSMSERQSPVAESPCHILIATNEPLLAGDVTADPRLDCLAAVKRMEIGAWAGYPIHGPDGEVLGGLCVVDEAPRTWTDIDAQTLATLARAVSGEIMLRDALARSERHVAELQAAGRVSEELARTLQESLLPPMMPEVSGLEAAATYIPAAGGVNVTGDFYDLFMASGSRWCAILGDVCGHGVEAAQITALARYTMRADAPRHVSPSKVLEQLNRALLAQRVKDGRFLTAVCAIFRPEGDGFTGMLSTAGHPSALLRHGDGTVEALRTRGVVLGVLEETGLENVRFDLRPGDTLLLYSDGVTEAHPPGQQDLFGDERLIALLTSCGDLDAHETVRRIGDAALEYSRGHMTDDMAILALRVPPP</sequence>
<feature type="domain" description="PPM-type phosphatase" evidence="3">
    <location>
        <begin position="208"/>
        <end position="427"/>
    </location>
</feature>
<dbReference type="PANTHER" id="PTHR43156:SF2">
    <property type="entry name" value="STAGE II SPORULATION PROTEIN E"/>
    <property type="match status" value="1"/>
</dbReference>
<feature type="domain" description="GAF" evidence="2">
    <location>
        <begin position="27"/>
        <end position="173"/>
    </location>
</feature>
<dbReference type="Gene3D" id="3.60.40.10">
    <property type="entry name" value="PPM-type phosphatase domain"/>
    <property type="match status" value="1"/>
</dbReference>
<dbReference type="SMART" id="SM00065">
    <property type="entry name" value="GAF"/>
    <property type="match status" value="1"/>
</dbReference>
<protein>
    <recommendedName>
        <fullName evidence="6">Serine/threonine protein phosphatase</fullName>
    </recommendedName>
</protein>
<dbReference type="Pfam" id="PF01590">
    <property type="entry name" value="GAF"/>
    <property type="match status" value="1"/>
</dbReference>
<dbReference type="SMART" id="SM00331">
    <property type="entry name" value="PP2C_SIG"/>
    <property type="match status" value="1"/>
</dbReference>
<dbReference type="Pfam" id="PF07228">
    <property type="entry name" value="SpoIIE"/>
    <property type="match status" value="1"/>
</dbReference>